<organism evidence="2 3">
    <name type="scientific">Vibrio casei</name>
    <dbReference type="NCBI Taxonomy" id="673372"/>
    <lineage>
        <taxon>Bacteria</taxon>
        <taxon>Pseudomonadati</taxon>
        <taxon>Pseudomonadota</taxon>
        <taxon>Gammaproteobacteria</taxon>
        <taxon>Vibrionales</taxon>
        <taxon>Vibrionaceae</taxon>
        <taxon>Vibrio</taxon>
    </lineage>
</organism>
<feature type="domain" description="Serine aminopeptidase S33" evidence="1">
    <location>
        <begin position="54"/>
        <end position="312"/>
    </location>
</feature>
<dbReference type="InterPro" id="IPR022742">
    <property type="entry name" value="Hydrolase_4"/>
</dbReference>
<proteinExistence type="predicted"/>
<comment type="caution">
    <text evidence="2">The sequence shown here is derived from an EMBL/GenBank/DDBJ whole genome shotgun (WGS) entry which is preliminary data.</text>
</comment>
<reference evidence="2 3" key="1">
    <citation type="journal article" date="2017" name="Elife">
        <title>Extensive horizontal gene transfer in cheese-associated bacteria.</title>
        <authorList>
            <person name="Bonham K.S."/>
            <person name="Wolfe B.E."/>
            <person name="Dutton R.J."/>
        </authorList>
    </citation>
    <scope>NUCLEOTIDE SEQUENCE [LARGE SCALE GENOMIC DNA]</scope>
    <source>
        <strain evidence="2 3">JB196</strain>
    </source>
</reference>
<dbReference type="GO" id="GO:0016787">
    <property type="term" value="F:hydrolase activity"/>
    <property type="evidence" value="ECO:0007669"/>
    <property type="project" value="UniProtKB-KW"/>
</dbReference>
<protein>
    <submittedName>
        <fullName evidence="2">Alpha/beta fold hydrolase</fullName>
    </submittedName>
</protein>
<dbReference type="AlphaFoldDB" id="A0A368LK43"/>
<dbReference type="InterPro" id="IPR051044">
    <property type="entry name" value="MAG_DAG_Lipase"/>
</dbReference>
<dbReference type="GeneID" id="303187302"/>
<dbReference type="Proteomes" id="UP000252479">
    <property type="component" value="Unassembled WGS sequence"/>
</dbReference>
<dbReference type="SUPFAM" id="SSF53474">
    <property type="entry name" value="alpha/beta-Hydrolases"/>
    <property type="match status" value="1"/>
</dbReference>
<dbReference type="RefSeq" id="WP_086959037.1">
    <property type="nucleotide sequence ID" value="NZ_FUKS01000008.1"/>
</dbReference>
<evidence type="ECO:0000313" key="3">
    <source>
        <dbReference type="Proteomes" id="UP000252479"/>
    </source>
</evidence>
<dbReference type="EMBL" id="QPGL01000001">
    <property type="protein sequence ID" value="RCS72156.1"/>
    <property type="molecule type" value="Genomic_DNA"/>
</dbReference>
<keyword evidence="3" id="KW-1185">Reference proteome</keyword>
<gene>
    <name evidence="2" type="ORF">CIK83_00145</name>
</gene>
<dbReference type="InterPro" id="IPR029058">
    <property type="entry name" value="AB_hydrolase_fold"/>
</dbReference>
<accession>A0A368LK43</accession>
<name>A0A368LK43_9VIBR</name>
<dbReference type="Gene3D" id="3.40.50.1820">
    <property type="entry name" value="alpha/beta hydrolase"/>
    <property type="match status" value="1"/>
</dbReference>
<dbReference type="PANTHER" id="PTHR11614">
    <property type="entry name" value="PHOSPHOLIPASE-RELATED"/>
    <property type="match status" value="1"/>
</dbReference>
<evidence type="ECO:0000259" key="1">
    <source>
        <dbReference type="Pfam" id="PF12146"/>
    </source>
</evidence>
<dbReference type="Pfam" id="PF12146">
    <property type="entry name" value="Hydrolase_4"/>
    <property type="match status" value="1"/>
</dbReference>
<keyword evidence="2" id="KW-0378">Hydrolase</keyword>
<evidence type="ECO:0000313" key="2">
    <source>
        <dbReference type="EMBL" id="RCS72156.1"/>
    </source>
</evidence>
<sequence length="341" mass="39612">MKQTTSEQPRWNSEENLIEFSEQTLAPFWQTRNDGFIEGQQGKKLYWVSFTKPEHTKAIVVVNGRIESVNKYQEVFWDLFQQGYDIYSYDHRGQGLSERCCADKQMGHVEFFDFYIKDLHHILNHFQLNHYQQKFFLAHSMGGAITTRYLQTHQQHGFDGVTLSAPMIGIQMQWYLRPFSSPLSKWMSTRSTMPVYAPGQTPYHAKPFETNNLTSSVLRYQWFRSLYEQIPDIQLGGPSSHWVHQSLLAAKQCNQQAQQINVPLLLIQASEDSVVDNAAQRRFINKLNKKQPPLGKLAVIEGAKHELLCEADCFRNQVLDQTVDFFNSMTRKTFKTCVSKV</sequence>